<dbReference type="Proteomes" id="UP000092124">
    <property type="component" value="Unassembled WGS sequence"/>
</dbReference>
<feature type="region of interest" description="Disordered" evidence="1">
    <location>
        <begin position="1"/>
        <end position="30"/>
    </location>
</feature>
<evidence type="ECO:0000313" key="2">
    <source>
        <dbReference type="EMBL" id="OBS75451.1"/>
    </source>
</evidence>
<reference evidence="2 3" key="1">
    <citation type="submission" date="2016-06" db="EMBL/GenBank/DDBJ databases">
        <title>The Draft Genome Sequence and Annotation of the Desert Woodrat Neotoma lepida.</title>
        <authorList>
            <person name="Campbell M."/>
            <person name="Oakeson K.F."/>
            <person name="Yandell M."/>
            <person name="Halpert J.R."/>
            <person name="Dearing D."/>
        </authorList>
    </citation>
    <scope>NUCLEOTIDE SEQUENCE [LARGE SCALE GENOMIC DNA]</scope>
    <source>
        <strain evidence="2">417</strain>
        <tissue evidence="2">Liver</tissue>
    </source>
</reference>
<dbReference type="AlphaFoldDB" id="A0A1A6HAY4"/>
<name>A0A1A6HAY4_NEOLE</name>
<dbReference type="EMBL" id="LZPO01037265">
    <property type="protein sequence ID" value="OBS75451.1"/>
    <property type="molecule type" value="Genomic_DNA"/>
</dbReference>
<keyword evidence="3" id="KW-1185">Reference proteome</keyword>
<gene>
    <name evidence="2" type="ORF">A6R68_13978</name>
</gene>
<accession>A0A1A6HAY4</accession>
<sequence>MRNSYTGEARQRKAHVTQCKPKSKGNSNTHALMMLGNADSCQTNPECHQQTMIYHRASRKTKEMS</sequence>
<protein>
    <submittedName>
        <fullName evidence="2">Uncharacterized protein</fullName>
    </submittedName>
</protein>
<comment type="caution">
    <text evidence="2">The sequence shown here is derived from an EMBL/GenBank/DDBJ whole genome shotgun (WGS) entry which is preliminary data.</text>
</comment>
<evidence type="ECO:0000256" key="1">
    <source>
        <dbReference type="SAM" id="MobiDB-lite"/>
    </source>
</evidence>
<organism evidence="2 3">
    <name type="scientific">Neotoma lepida</name>
    <name type="common">Desert woodrat</name>
    <dbReference type="NCBI Taxonomy" id="56216"/>
    <lineage>
        <taxon>Eukaryota</taxon>
        <taxon>Metazoa</taxon>
        <taxon>Chordata</taxon>
        <taxon>Craniata</taxon>
        <taxon>Vertebrata</taxon>
        <taxon>Euteleostomi</taxon>
        <taxon>Mammalia</taxon>
        <taxon>Eutheria</taxon>
        <taxon>Euarchontoglires</taxon>
        <taxon>Glires</taxon>
        <taxon>Rodentia</taxon>
        <taxon>Myomorpha</taxon>
        <taxon>Muroidea</taxon>
        <taxon>Cricetidae</taxon>
        <taxon>Neotominae</taxon>
        <taxon>Neotoma</taxon>
    </lineage>
</organism>
<evidence type="ECO:0000313" key="3">
    <source>
        <dbReference type="Proteomes" id="UP000092124"/>
    </source>
</evidence>
<proteinExistence type="predicted"/>